<dbReference type="InterPro" id="IPR050570">
    <property type="entry name" value="Cell_wall_metabolism_enzyme"/>
</dbReference>
<evidence type="ECO:0000256" key="3">
    <source>
        <dbReference type="ARBA" id="ARBA00022723"/>
    </source>
</evidence>
<keyword evidence="5" id="KW-0862">Zinc</keyword>
<dbReference type="CDD" id="cd12797">
    <property type="entry name" value="M23_peptidase"/>
    <property type="match status" value="1"/>
</dbReference>
<dbReference type="RefSeq" id="WP_145149263.1">
    <property type="nucleotide sequence ID" value="NZ_VNIM01000018.1"/>
</dbReference>
<protein>
    <submittedName>
        <fullName evidence="9">M23 family metallopeptidase</fullName>
    </submittedName>
</protein>
<accession>A0A558R897</accession>
<feature type="chain" id="PRO_5021923987" evidence="7">
    <location>
        <begin position="42"/>
        <end position="252"/>
    </location>
</feature>
<comment type="cofactor">
    <cofactor evidence="1">
        <name>Zn(2+)</name>
        <dbReference type="ChEBI" id="CHEBI:29105"/>
    </cofactor>
</comment>
<evidence type="ECO:0000259" key="8">
    <source>
        <dbReference type="Pfam" id="PF01551"/>
    </source>
</evidence>
<dbReference type="Proteomes" id="UP000318681">
    <property type="component" value="Unassembled WGS sequence"/>
</dbReference>
<evidence type="ECO:0000256" key="4">
    <source>
        <dbReference type="ARBA" id="ARBA00022801"/>
    </source>
</evidence>
<dbReference type="InterPro" id="IPR016047">
    <property type="entry name" value="M23ase_b-sheet_dom"/>
</dbReference>
<gene>
    <name evidence="9" type="ORF">FOY91_06375</name>
</gene>
<keyword evidence="4" id="KW-0378">Hydrolase</keyword>
<keyword evidence="6" id="KW-0482">Metalloprotease</keyword>
<reference evidence="9 10" key="1">
    <citation type="submission" date="2019-07" db="EMBL/GenBank/DDBJ databases">
        <title>Sphingomonas solaris sp. nov., isolated from a solar panel from Boston, Massachusetts.</title>
        <authorList>
            <person name="Tanner K."/>
            <person name="Pascual J."/>
            <person name="Mancuso C."/>
            <person name="Pereto J."/>
            <person name="Khalil A."/>
            <person name="Vilanova C."/>
        </authorList>
    </citation>
    <scope>NUCLEOTIDE SEQUENCE [LARGE SCALE GENOMIC DNA]</scope>
    <source>
        <strain evidence="9 10">R4DWN</strain>
    </source>
</reference>
<keyword evidence="2" id="KW-0645">Protease</keyword>
<name>A0A558R897_9SPHN</name>
<dbReference type="GO" id="GO:0004222">
    <property type="term" value="F:metalloendopeptidase activity"/>
    <property type="evidence" value="ECO:0007669"/>
    <property type="project" value="TreeGrafter"/>
</dbReference>
<dbReference type="GO" id="GO:0046872">
    <property type="term" value="F:metal ion binding"/>
    <property type="evidence" value="ECO:0007669"/>
    <property type="project" value="UniProtKB-KW"/>
</dbReference>
<dbReference type="InterPro" id="IPR011055">
    <property type="entry name" value="Dup_hybrid_motif"/>
</dbReference>
<evidence type="ECO:0000313" key="10">
    <source>
        <dbReference type="Proteomes" id="UP000318681"/>
    </source>
</evidence>
<keyword evidence="3" id="KW-0479">Metal-binding</keyword>
<evidence type="ECO:0000256" key="1">
    <source>
        <dbReference type="ARBA" id="ARBA00001947"/>
    </source>
</evidence>
<feature type="signal peptide" evidence="7">
    <location>
        <begin position="1"/>
        <end position="41"/>
    </location>
</feature>
<dbReference type="FunFam" id="2.70.70.10:FF:000006">
    <property type="entry name" value="M23 family peptidase"/>
    <property type="match status" value="1"/>
</dbReference>
<keyword evidence="7" id="KW-0732">Signal</keyword>
<evidence type="ECO:0000256" key="5">
    <source>
        <dbReference type="ARBA" id="ARBA00022833"/>
    </source>
</evidence>
<feature type="domain" description="M23ase beta-sheet core" evidence="8">
    <location>
        <begin position="126"/>
        <end position="220"/>
    </location>
</feature>
<evidence type="ECO:0000256" key="6">
    <source>
        <dbReference type="ARBA" id="ARBA00023049"/>
    </source>
</evidence>
<evidence type="ECO:0000256" key="2">
    <source>
        <dbReference type="ARBA" id="ARBA00022670"/>
    </source>
</evidence>
<dbReference type="PANTHER" id="PTHR21666">
    <property type="entry name" value="PEPTIDASE-RELATED"/>
    <property type="match status" value="1"/>
</dbReference>
<sequence length="252" mass="26574">MTLTQKFKAGMAEKFRRLSRPALLALLFAAVPMVAAAPAEAGGRTARKVVAEGGPYESLTPTSTIGNADPQFRSLFLSWKKQDDFQPGVIRQGTISVPSAKPIRTSVAFTSGFGVRSDPFRGGAAMHAGIDLAGPIGTPIYATADGVVGRAEWANGYGNLVELDHGRGIATRYGHLSKIIVHPGDLVKRGDLIALMGSTGRSTGSHLHYEVRLDGRAVNPVPFLQSADYLVAMQNRSGPRVTAPLALGGPES</sequence>
<dbReference type="GO" id="GO:0006508">
    <property type="term" value="P:proteolysis"/>
    <property type="evidence" value="ECO:0007669"/>
    <property type="project" value="UniProtKB-KW"/>
</dbReference>
<dbReference type="Gene3D" id="2.70.70.10">
    <property type="entry name" value="Glucose Permease (Domain IIA)"/>
    <property type="match status" value="1"/>
</dbReference>
<organism evidence="9 10">
    <name type="scientific">Alterirhizorhabdus solaris</name>
    <dbReference type="NCBI Taxonomy" id="2529389"/>
    <lineage>
        <taxon>Bacteria</taxon>
        <taxon>Pseudomonadati</taxon>
        <taxon>Pseudomonadota</taxon>
        <taxon>Alphaproteobacteria</taxon>
        <taxon>Sphingomonadales</taxon>
        <taxon>Rhizorhabdaceae</taxon>
        <taxon>Alterirhizorhabdus</taxon>
    </lineage>
</organism>
<dbReference type="EMBL" id="VNIM01000018">
    <property type="protein sequence ID" value="TVV75619.1"/>
    <property type="molecule type" value="Genomic_DNA"/>
</dbReference>
<evidence type="ECO:0000313" key="9">
    <source>
        <dbReference type="EMBL" id="TVV75619.1"/>
    </source>
</evidence>
<evidence type="ECO:0000256" key="7">
    <source>
        <dbReference type="SAM" id="SignalP"/>
    </source>
</evidence>
<dbReference type="OrthoDB" id="9815245at2"/>
<dbReference type="SUPFAM" id="SSF51261">
    <property type="entry name" value="Duplicated hybrid motif"/>
    <property type="match status" value="1"/>
</dbReference>
<keyword evidence="10" id="KW-1185">Reference proteome</keyword>
<dbReference type="PANTHER" id="PTHR21666:SF288">
    <property type="entry name" value="CELL DIVISION PROTEIN YTFB"/>
    <property type="match status" value="1"/>
</dbReference>
<proteinExistence type="predicted"/>
<comment type="caution">
    <text evidence="9">The sequence shown here is derived from an EMBL/GenBank/DDBJ whole genome shotgun (WGS) entry which is preliminary data.</text>
</comment>
<dbReference type="Pfam" id="PF01551">
    <property type="entry name" value="Peptidase_M23"/>
    <property type="match status" value="1"/>
</dbReference>
<dbReference type="AlphaFoldDB" id="A0A558R897"/>